<name>A0A1M6EFS9_9CLOT</name>
<dbReference type="PROSITE" id="PS51257">
    <property type="entry name" value="PROKAR_LIPOPROTEIN"/>
    <property type="match status" value="1"/>
</dbReference>
<organism evidence="1 2">
    <name type="scientific">Clostridium cavendishii DSM 21758</name>
    <dbReference type="NCBI Taxonomy" id="1121302"/>
    <lineage>
        <taxon>Bacteria</taxon>
        <taxon>Bacillati</taxon>
        <taxon>Bacillota</taxon>
        <taxon>Clostridia</taxon>
        <taxon>Eubacteriales</taxon>
        <taxon>Clostridiaceae</taxon>
        <taxon>Clostridium</taxon>
    </lineage>
</organism>
<protein>
    <recommendedName>
        <fullName evidence="3">Lipoprotein</fullName>
    </recommendedName>
</protein>
<gene>
    <name evidence="1" type="ORF">SAMN02745163_00844</name>
</gene>
<evidence type="ECO:0000313" key="2">
    <source>
        <dbReference type="Proteomes" id="UP000184310"/>
    </source>
</evidence>
<dbReference type="OrthoDB" id="9835937at2"/>
<dbReference type="Proteomes" id="UP000184310">
    <property type="component" value="Unassembled WGS sequence"/>
</dbReference>
<evidence type="ECO:0008006" key="3">
    <source>
        <dbReference type="Google" id="ProtNLM"/>
    </source>
</evidence>
<sequence>MNKLFKNIIAIVVSSTLICGCSMNKTVTLSEDVKVEQLAINNNTVKVEEKLLDLNLKKDERFFSTFYDGDMLLGTIGLNDAEIIYNGTKEYGFLGVAKPNIYSLDKNGVFKETNKKVESLVEENNGKLVYSGMLKNYNEDNGNSYLNYIDYEKSNEKKQVVKFKDLYKELFNLNGSYGTSNFEEIVEGRENFIAAYSFTEFIKQGNDNEIISKFTDKGNNNKIFIKLLDMEKNKLYESDNINTEIIKIIYIKSIDSFIAIDKNANCYKLDINDNKIEFKKFSNIDIGDIGEIRREQVVIVDEDTIAITSLKYSENQIINYSFKNNKSTVLMKVNKDENVTIQAYYPKENLIVLSKSYKMKIKARDNREESSYKDVYLAQMKNNKIEIFHKLKNMDKENELYIWNKITVNRKGDELFIARYLAVPEINSLENWRTTYEFVNIKR</sequence>
<accession>A0A1M6EFS9</accession>
<keyword evidence="2" id="KW-1185">Reference proteome</keyword>
<evidence type="ECO:0000313" key="1">
    <source>
        <dbReference type="EMBL" id="SHI84332.1"/>
    </source>
</evidence>
<dbReference type="EMBL" id="FQZB01000005">
    <property type="protein sequence ID" value="SHI84332.1"/>
    <property type="molecule type" value="Genomic_DNA"/>
</dbReference>
<dbReference type="RefSeq" id="WP_072985430.1">
    <property type="nucleotide sequence ID" value="NZ_FQZB01000005.1"/>
</dbReference>
<dbReference type="STRING" id="1121302.SAMN02745163_00844"/>
<proteinExistence type="predicted"/>
<reference evidence="1 2" key="1">
    <citation type="submission" date="2016-11" db="EMBL/GenBank/DDBJ databases">
        <authorList>
            <person name="Jaros S."/>
            <person name="Januszkiewicz K."/>
            <person name="Wedrychowicz H."/>
        </authorList>
    </citation>
    <scope>NUCLEOTIDE SEQUENCE [LARGE SCALE GENOMIC DNA]</scope>
    <source>
        <strain evidence="1 2">DSM 21758</strain>
    </source>
</reference>
<dbReference type="AlphaFoldDB" id="A0A1M6EFS9"/>